<dbReference type="STRING" id="652787.SAMN05216490_4274"/>
<gene>
    <name evidence="1" type="ORF">SAMN05216490_4274</name>
</gene>
<evidence type="ECO:0000313" key="2">
    <source>
        <dbReference type="Proteomes" id="UP000199679"/>
    </source>
</evidence>
<dbReference type="Proteomes" id="UP000199679">
    <property type="component" value="Chromosome I"/>
</dbReference>
<evidence type="ECO:0000313" key="1">
    <source>
        <dbReference type="EMBL" id="SDT60442.1"/>
    </source>
</evidence>
<dbReference type="AlphaFoldDB" id="A0A1H2BQX5"/>
<dbReference type="RefSeq" id="WP_091377849.1">
    <property type="nucleotide sequence ID" value="NZ_LT629740.1"/>
</dbReference>
<sequence>MKSFKKALKLACLVLMICLASIGISIAGGAPVPLSRRKENDPQIKIELVESKEETTDSVQIDIKL</sequence>
<proteinExistence type="predicted"/>
<name>A0A1H2BQX5_MUCMA</name>
<protein>
    <submittedName>
        <fullName evidence="1">Uncharacterized protein</fullName>
    </submittedName>
</protein>
<reference evidence="1 2" key="1">
    <citation type="submission" date="2016-10" db="EMBL/GenBank/DDBJ databases">
        <authorList>
            <person name="de Groot N.N."/>
        </authorList>
    </citation>
    <scope>NUCLEOTIDE SEQUENCE [LARGE SCALE GENOMIC DNA]</scope>
    <source>
        <strain evidence="1 2">MP1X4</strain>
    </source>
</reference>
<organism evidence="1 2">
    <name type="scientific">Mucilaginibacter mallensis</name>
    <dbReference type="NCBI Taxonomy" id="652787"/>
    <lineage>
        <taxon>Bacteria</taxon>
        <taxon>Pseudomonadati</taxon>
        <taxon>Bacteroidota</taxon>
        <taxon>Sphingobacteriia</taxon>
        <taxon>Sphingobacteriales</taxon>
        <taxon>Sphingobacteriaceae</taxon>
        <taxon>Mucilaginibacter</taxon>
    </lineage>
</organism>
<accession>A0A1H2BQX5</accession>
<dbReference type="EMBL" id="LT629740">
    <property type="protein sequence ID" value="SDT60442.1"/>
    <property type="molecule type" value="Genomic_DNA"/>
</dbReference>
<keyword evidence="2" id="KW-1185">Reference proteome</keyword>
<dbReference type="OrthoDB" id="773404at2"/>